<comment type="caution">
    <text evidence="1">The sequence shown here is derived from an EMBL/GenBank/DDBJ whole genome shotgun (WGS) entry which is preliminary data.</text>
</comment>
<dbReference type="Proteomes" id="UP001485226">
    <property type="component" value="Unassembled WGS sequence"/>
</dbReference>
<keyword evidence="2" id="KW-1185">Reference proteome</keyword>
<reference evidence="1 2" key="1">
    <citation type="submission" date="2024-04" db="EMBL/GenBank/DDBJ databases">
        <title>Flavobacterium sp. DGU38 16S ribosomal RNA gene Genome sequencing and assembly.</title>
        <authorList>
            <person name="Park S."/>
        </authorList>
    </citation>
    <scope>NUCLEOTIDE SEQUENCE [LARGE SCALE GENOMIC DNA]</scope>
    <source>
        <strain evidence="1 2">DGU38</strain>
    </source>
</reference>
<dbReference type="EMBL" id="JBBYHS010000009">
    <property type="protein sequence ID" value="MEL1254098.1"/>
    <property type="molecule type" value="Genomic_DNA"/>
</dbReference>
<sequence length="257" mass="29986">MNTLQNPMTQNPFKKEIFEVLRKSYAECQIFNLSFDENVTKMTEYYITVSLSKELLNWNEENKYPFKIELEKNTTRLFHDCFENYKQIGDKWNPGTFASHSNEFKESHDAIRKGKVDIALSRTHNSRNISEYIFEVKAVNPDIGELKKDFQRIQQFLNAEVPDFENSFKGGFLVFLKHHNKNKIQNRESLIESQTTYINNLKSQLDEIKAAGTKFSIDCKTITLSDGESLQLQNGYEHGEEAYKTFFAYGVIIAIQK</sequence>
<evidence type="ECO:0000313" key="2">
    <source>
        <dbReference type="Proteomes" id="UP001485226"/>
    </source>
</evidence>
<evidence type="ECO:0008006" key="3">
    <source>
        <dbReference type="Google" id="ProtNLM"/>
    </source>
</evidence>
<evidence type="ECO:0000313" key="1">
    <source>
        <dbReference type="EMBL" id="MEL1254098.1"/>
    </source>
</evidence>
<accession>A0ABU9INS6</accession>
<dbReference type="RefSeq" id="WP_341692106.1">
    <property type="nucleotide sequence ID" value="NZ_JBBYHS010000009.1"/>
</dbReference>
<gene>
    <name evidence="1" type="ORF">AAEO57_09950</name>
</gene>
<proteinExistence type="predicted"/>
<organism evidence="1 2">
    <name type="scientific">Flavobacterium calami</name>
    <dbReference type="NCBI Taxonomy" id="3139144"/>
    <lineage>
        <taxon>Bacteria</taxon>
        <taxon>Pseudomonadati</taxon>
        <taxon>Bacteroidota</taxon>
        <taxon>Flavobacteriia</taxon>
        <taxon>Flavobacteriales</taxon>
        <taxon>Flavobacteriaceae</taxon>
        <taxon>Flavobacterium</taxon>
    </lineage>
</organism>
<name>A0ABU9INS6_9FLAO</name>
<protein>
    <recommendedName>
        <fullName evidence="3">Eco47II restriction endonuclease</fullName>
    </recommendedName>
</protein>